<dbReference type="SUPFAM" id="SSF47384">
    <property type="entry name" value="Homodimeric domain of signal transducing histidine kinase"/>
    <property type="match status" value="1"/>
</dbReference>
<keyword evidence="10" id="KW-1185">Reference proteome</keyword>
<dbReference type="SMART" id="SM00387">
    <property type="entry name" value="HATPase_c"/>
    <property type="match status" value="1"/>
</dbReference>
<dbReference type="InterPro" id="IPR011006">
    <property type="entry name" value="CheY-like_superfamily"/>
</dbReference>
<dbReference type="NCBIfam" id="TIGR00229">
    <property type="entry name" value="sensory_box"/>
    <property type="match status" value="1"/>
</dbReference>
<evidence type="ECO:0000256" key="2">
    <source>
        <dbReference type="ARBA" id="ARBA00012438"/>
    </source>
</evidence>
<keyword evidence="3 6" id="KW-0597">Phosphoprotein</keyword>
<feature type="domain" description="Response regulatory" evidence="8">
    <location>
        <begin position="140"/>
        <end position="257"/>
    </location>
</feature>
<dbReference type="RefSeq" id="WP_232594381.1">
    <property type="nucleotide sequence ID" value="NZ_BSPD01000064.1"/>
</dbReference>
<dbReference type="Pfam" id="PF02518">
    <property type="entry name" value="HATPase_c"/>
    <property type="match status" value="1"/>
</dbReference>
<reference evidence="9 10" key="1">
    <citation type="journal article" date="2014" name="Int. J. Syst. Evol. Microbiol.">
        <title>Complete genome sequence of Corynebacterium casei LMG S-19264T (=DSM 44701T), isolated from a smear-ripened cheese.</title>
        <authorList>
            <consortium name="US DOE Joint Genome Institute (JGI-PGF)"/>
            <person name="Walter F."/>
            <person name="Albersmeier A."/>
            <person name="Kalinowski J."/>
            <person name="Ruckert C."/>
        </authorList>
    </citation>
    <scope>NUCLEOTIDE SEQUENCE [LARGE SCALE GENOMIC DNA]</scope>
    <source>
        <strain evidence="9 10">NBRC 110095</strain>
    </source>
</reference>
<dbReference type="EC" id="2.7.13.3" evidence="2"/>
<evidence type="ECO:0000259" key="7">
    <source>
        <dbReference type="PROSITE" id="PS50109"/>
    </source>
</evidence>
<feature type="modified residue" description="4-aspartylphosphate" evidence="6">
    <location>
        <position position="192"/>
    </location>
</feature>
<dbReference type="InterPro" id="IPR003661">
    <property type="entry name" value="HisK_dim/P_dom"/>
</dbReference>
<evidence type="ECO:0000256" key="3">
    <source>
        <dbReference type="ARBA" id="ARBA00022553"/>
    </source>
</evidence>
<dbReference type="SUPFAM" id="SSF55874">
    <property type="entry name" value="ATPase domain of HSP90 chaperone/DNA topoisomerase II/histidine kinase"/>
    <property type="match status" value="1"/>
</dbReference>
<dbReference type="SUPFAM" id="SSF52172">
    <property type="entry name" value="CheY-like"/>
    <property type="match status" value="2"/>
</dbReference>
<organism evidence="9 10">
    <name type="scientific">Marinibactrum halimedae</name>
    <dbReference type="NCBI Taxonomy" id="1444977"/>
    <lineage>
        <taxon>Bacteria</taxon>
        <taxon>Pseudomonadati</taxon>
        <taxon>Pseudomonadota</taxon>
        <taxon>Gammaproteobacteria</taxon>
        <taxon>Cellvibrionales</taxon>
        <taxon>Cellvibrionaceae</taxon>
        <taxon>Marinibactrum</taxon>
    </lineage>
</organism>
<evidence type="ECO:0000256" key="4">
    <source>
        <dbReference type="ARBA" id="ARBA00022679"/>
    </source>
</evidence>
<dbReference type="EMBL" id="BSPD01000064">
    <property type="protein sequence ID" value="GLS27015.1"/>
    <property type="molecule type" value="Genomic_DNA"/>
</dbReference>
<dbReference type="CDD" id="cd00156">
    <property type="entry name" value="REC"/>
    <property type="match status" value="1"/>
</dbReference>
<evidence type="ECO:0000259" key="8">
    <source>
        <dbReference type="PROSITE" id="PS50110"/>
    </source>
</evidence>
<dbReference type="Pfam" id="PF08448">
    <property type="entry name" value="PAS_4"/>
    <property type="match status" value="1"/>
</dbReference>
<dbReference type="AlphaFoldDB" id="A0AA37T4Y9"/>
<dbReference type="InterPro" id="IPR000014">
    <property type="entry name" value="PAS"/>
</dbReference>
<dbReference type="PROSITE" id="PS50110">
    <property type="entry name" value="RESPONSE_REGULATORY"/>
    <property type="match status" value="1"/>
</dbReference>
<dbReference type="InterPro" id="IPR036890">
    <property type="entry name" value="HATPase_C_sf"/>
</dbReference>
<sequence>MTQSSHNILIIDKSAEYIAFKLNDFYQDRPEHFEISLTKSHKEALTQFPQGTTHFSCIALEYNLKEGARLTTLLELQEYYPNTPIIALCDNIDKHTISQLLQHGAHDCIYKRYTLFNTLSESIMNALSETSPAHNSNLFSILIIDDNPDDRELCIRQLKKNDQYQYCFNEAASGLSGIQRINEEIPDCVLLDYSMPNESGIDIIKTLSKKYPFLAIIMMTGQGDENIAVQSIKHGAQNYIVKNDISPTLLKNVVHSAIETKKLEANYATIDTKLSSARDQLADALNFQQLILDSSPFYLFVQDSHHNIVQANKHFLSLHPESSQSKVIGNPISPSLINENREEFIRTNNEALNTGLSEAINTSIFPNGTRKTLHIRKTRFSDAQGNPFILTIWNDVTERERLIEHLKQSNQDLDQFAYIASHDLRSPINAISKLTSWIEQDCQSLLPEESQKHFELIKNRAQRMDKLLSDLLAYSRLSKLNANPKQISLKSFVNDLLLLIDNSDNFIIKTTETSLFLPEVPLRMVLQNLISNAIKHHPNTTGKIDITCKKSDHDYYIDVTDDGAGIDPQYHTQIFELFQTLKSRDEKEGSGMGLSFVKKMLDNFGGNITLTSSIGAGSTFHIHWPTPIAQTECLSHQHQKH</sequence>
<evidence type="ECO:0000256" key="6">
    <source>
        <dbReference type="PROSITE-ProRule" id="PRU00169"/>
    </source>
</evidence>
<comment type="catalytic activity">
    <reaction evidence="1">
        <text>ATP + protein L-histidine = ADP + protein N-phospho-L-histidine.</text>
        <dbReference type="EC" id="2.7.13.3"/>
    </reaction>
</comment>
<dbReference type="InterPro" id="IPR013656">
    <property type="entry name" value="PAS_4"/>
</dbReference>
<dbReference type="GO" id="GO:0000155">
    <property type="term" value="F:phosphorelay sensor kinase activity"/>
    <property type="evidence" value="ECO:0007669"/>
    <property type="project" value="InterPro"/>
</dbReference>
<dbReference type="SMART" id="SM00388">
    <property type="entry name" value="HisKA"/>
    <property type="match status" value="1"/>
</dbReference>
<evidence type="ECO:0000313" key="9">
    <source>
        <dbReference type="EMBL" id="GLS27015.1"/>
    </source>
</evidence>
<dbReference type="InterPro" id="IPR036097">
    <property type="entry name" value="HisK_dim/P_sf"/>
</dbReference>
<dbReference type="Gene3D" id="3.30.565.10">
    <property type="entry name" value="Histidine kinase-like ATPase, C-terminal domain"/>
    <property type="match status" value="1"/>
</dbReference>
<dbReference type="Proteomes" id="UP001156870">
    <property type="component" value="Unassembled WGS sequence"/>
</dbReference>
<dbReference type="InterPro" id="IPR035965">
    <property type="entry name" value="PAS-like_dom_sf"/>
</dbReference>
<dbReference type="Pfam" id="PF00512">
    <property type="entry name" value="HisKA"/>
    <property type="match status" value="1"/>
</dbReference>
<name>A0AA37T4Y9_9GAMM</name>
<dbReference type="SMART" id="SM00448">
    <property type="entry name" value="REC"/>
    <property type="match status" value="1"/>
</dbReference>
<dbReference type="Gene3D" id="3.30.450.20">
    <property type="entry name" value="PAS domain"/>
    <property type="match status" value="1"/>
</dbReference>
<evidence type="ECO:0000256" key="5">
    <source>
        <dbReference type="ARBA" id="ARBA00022777"/>
    </source>
</evidence>
<gene>
    <name evidence="9" type="ORF">GCM10007877_27340</name>
</gene>
<dbReference type="Pfam" id="PF00072">
    <property type="entry name" value="Response_reg"/>
    <property type="match status" value="1"/>
</dbReference>
<dbReference type="InterPro" id="IPR004358">
    <property type="entry name" value="Sig_transdc_His_kin-like_C"/>
</dbReference>
<dbReference type="InterPro" id="IPR052162">
    <property type="entry name" value="Sensor_kinase/Photoreceptor"/>
</dbReference>
<dbReference type="PANTHER" id="PTHR43304">
    <property type="entry name" value="PHYTOCHROME-LIKE PROTEIN CPH1"/>
    <property type="match status" value="1"/>
</dbReference>
<dbReference type="InterPro" id="IPR001789">
    <property type="entry name" value="Sig_transdc_resp-reg_receiver"/>
</dbReference>
<proteinExistence type="predicted"/>
<dbReference type="CDD" id="cd00082">
    <property type="entry name" value="HisKA"/>
    <property type="match status" value="1"/>
</dbReference>
<dbReference type="Gene3D" id="3.40.50.2300">
    <property type="match status" value="2"/>
</dbReference>
<dbReference type="InterPro" id="IPR003594">
    <property type="entry name" value="HATPase_dom"/>
</dbReference>
<protein>
    <recommendedName>
        <fullName evidence="2">histidine kinase</fullName>
        <ecNumber evidence="2">2.7.13.3</ecNumber>
    </recommendedName>
</protein>
<dbReference type="PROSITE" id="PS50109">
    <property type="entry name" value="HIS_KIN"/>
    <property type="match status" value="1"/>
</dbReference>
<dbReference type="PRINTS" id="PR00344">
    <property type="entry name" value="BCTRLSENSOR"/>
</dbReference>
<dbReference type="PANTHER" id="PTHR43304:SF1">
    <property type="entry name" value="PAC DOMAIN-CONTAINING PROTEIN"/>
    <property type="match status" value="1"/>
</dbReference>
<accession>A0AA37T4Y9</accession>
<dbReference type="InterPro" id="IPR005467">
    <property type="entry name" value="His_kinase_dom"/>
</dbReference>
<dbReference type="Gene3D" id="1.10.287.130">
    <property type="match status" value="1"/>
</dbReference>
<dbReference type="SUPFAM" id="SSF55785">
    <property type="entry name" value="PYP-like sensor domain (PAS domain)"/>
    <property type="match status" value="1"/>
</dbReference>
<comment type="caution">
    <text evidence="9">The sequence shown here is derived from an EMBL/GenBank/DDBJ whole genome shotgun (WGS) entry which is preliminary data.</text>
</comment>
<feature type="domain" description="Histidine kinase" evidence="7">
    <location>
        <begin position="419"/>
        <end position="628"/>
    </location>
</feature>
<keyword evidence="5" id="KW-0418">Kinase</keyword>
<evidence type="ECO:0000256" key="1">
    <source>
        <dbReference type="ARBA" id="ARBA00000085"/>
    </source>
</evidence>
<evidence type="ECO:0000313" key="10">
    <source>
        <dbReference type="Proteomes" id="UP001156870"/>
    </source>
</evidence>
<keyword evidence="4" id="KW-0808">Transferase</keyword>